<keyword evidence="2" id="KW-1185">Reference proteome</keyword>
<evidence type="ECO:0000313" key="2">
    <source>
        <dbReference type="Proteomes" id="UP000034723"/>
    </source>
</evidence>
<dbReference type="EMBL" id="CP011267">
    <property type="protein sequence ID" value="AKG92375.1"/>
    <property type="molecule type" value="Genomic_DNA"/>
</dbReference>
<dbReference type="Pfam" id="PF09824">
    <property type="entry name" value="ArsR"/>
    <property type="match status" value="1"/>
</dbReference>
<name>A0A0F7IJH7_9EURY</name>
<dbReference type="InParanoid" id="A0A0F7IJH7"/>
<dbReference type="RefSeq" id="WP_048094347.1">
    <property type="nucleotide sequence ID" value="NZ_CP011267.1"/>
</dbReference>
<dbReference type="OrthoDB" id="49861at2157"/>
<dbReference type="GeneID" id="24802857"/>
<dbReference type="Proteomes" id="UP000034723">
    <property type="component" value="Chromosome"/>
</dbReference>
<dbReference type="STRING" id="113653.GAH_00271"/>
<evidence type="ECO:0000313" key="1">
    <source>
        <dbReference type="EMBL" id="AKG92375.1"/>
    </source>
</evidence>
<organism evidence="1 2">
    <name type="scientific">Geoglobus ahangari</name>
    <dbReference type="NCBI Taxonomy" id="113653"/>
    <lineage>
        <taxon>Archaea</taxon>
        <taxon>Methanobacteriati</taxon>
        <taxon>Methanobacteriota</taxon>
        <taxon>Archaeoglobi</taxon>
        <taxon>Archaeoglobales</taxon>
        <taxon>Archaeoglobaceae</taxon>
        <taxon>Geoglobus</taxon>
    </lineage>
</organism>
<gene>
    <name evidence="1" type="ORF">GAH_00271</name>
</gene>
<dbReference type="PATRIC" id="fig|113653.22.peg.270"/>
<dbReference type="KEGG" id="gah:GAH_00271"/>
<proteinExistence type="predicted"/>
<reference evidence="1 2" key="1">
    <citation type="submission" date="2015-04" db="EMBL/GenBank/DDBJ databases">
        <title>The complete genome sequence of the hyperthermophilic, obligate iron-reducing archaeon Geoglobus ahangari strain 234T.</title>
        <authorList>
            <person name="Manzella M.P."/>
            <person name="Holmes D.E."/>
            <person name="Rocheleau J.M."/>
            <person name="Chung A."/>
            <person name="Reguera G."/>
            <person name="Kashefi K."/>
        </authorList>
    </citation>
    <scope>NUCLEOTIDE SEQUENCE [LARGE SCALE GENOMIC DNA]</scope>
    <source>
        <strain evidence="1 2">234</strain>
    </source>
</reference>
<protein>
    <submittedName>
        <fullName evidence="1">Uncharacterized protein conserved in archaea</fullName>
    </submittedName>
</protein>
<dbReference type="AlphaFoldDB" id="A0A0F7IJH7"/>
<sequence>MVRRAKLVNDAVDLVPVLQLFSTETYRRVYETLLNEWKTLSELRELYGEGVEEALRILKNAGMLEVKWRMPSEPTGKPEKEYHVSYTHLSINVYISLKDLNTILNAIFMAEDEESEVVGRITEQISRGRISVQHISRETGMDSLFIRAIAKKSLRLNLKGQLVEMAKEDEI</sequence>
<dbReference type="InterPro" id="IPR014517">
    <property type="entry name" value="ArsR_tscrpt_regulator"/>
</dbReference>
<dbReference type="SUPFAM" id="SSF46785">
    <property type="entry name" value="Winged helix' DNA-binding domain"/>
    <property type="match status" value="1"/>
</dbReference>
<accession>A0A0F7IJH7</accession>
<dbReference type="HOGENOM" id="CLU_129660_0_0_2"/>
<dbReference type="PIRSF" id="PIRSF022057">
    <property type="entry name" value="UCP022057"/>
    <property type="match status" value="1"/>
</dbReference>
<dbReference type="InterPro" id="IPR036390">
    <property type="entry name" value="WH_DNA-bd_sf"/>
</dbReference>